<protein>
    <submittedName>
        <fullName evidence="2">Uncharacterized protein</fullName>
    </submittedName>
</protein>
<evidence type="ECO:0000313" key="1">
    <source>
        <dbReference type="Proteomes" id="UP000887579"/>
    </source>
</evidence>
<dbReference type="Proteomes" id="UP000887579">
    <property type="component" value="Unplaced"/>
</dbReference>
<reference evidence="2" key="1">
    <citation type="submission" date="2022-11" db="UniProtKB">
        <authorList>
            <consortium name="WormBaseParasite"/>
        </authorList>
    </citation>
    <scope>IDENTIFICATION</scope>
</reference>
<name>A0AC34GU60_9BILA</name>
<dbReference type="WBParaSite" id="ES5_v2.g8451.t1">
    <property type="protein sequence ID" value="ES5_v2.g8451.t1"/>
    <property type="gene ID" value="ES5_v2.g8451"/>
</dbReference>
<sequence>MKAVIAVNANGTEYVEHRTTTKHFCSLRKYDPAKYTVDVTTRIVENHNFKVIKYTQKGITSSKLFIFDPSKKNLCRGYIWDKDNEYYLCIGCNSESQRIFARICKNVDGNEYLMLSKNEHVCDLREFNSDKYKDDIIVKKPMFQHVEQKVAGEKRKYLLIFTANDQKFYYKFSYENGYLPICSKCTQKNLYIQAYVLTDDDGNEYVSVRNKEHICKPLEYNSSDFEDNQIIKPPGYQVIKRNWRGKFVEKLVVFDSTDKSLCYEYTLQQTKKTKRYKCNECHHKHSTCVIAWIINQRKENEHVELSKIQHKCKLIKFEDPNSTIIHSPNFKIIKCVRKAPSGIPKDHLFVYSSLESKLCYRYYSDSGRNHFICHECAYKKKIMVSARLHKNENGEDFVQLGGNKHVCEPQPEKSVLKKMSRFLEILN</sequence>
<accession>A0AC34GU60</accession>
<evidence type="ECO:0000313" key="2">
    <source>
        <dbReference type="WBParaSite" id="ES5_v2.g8451.t1"/>
    </source>
</evidence>
<proteinExistence type="predicted"/>
<organism evidence="1 2">
    <name type="scientific">Panagrolaimus sp. ES5</name>
    <dbReference type="NCBI Taxonomy" id="591445"/>
    <lineage>
        <taxon>Eukaryota</taxon>
        <taxon>Metazoa</taxon>
        <taxon>Ecdysozoa</taxon>
        <taxon>Nematoda</taxon>
        <taxon>Chromadorea</taxon>
        <taxon>Rhabditida</taxon>
        <taxon>Tylenchina</taxon>
        <taxon>Panagrolaimomorpha</taxon>
        <taxon>Panagrolaimoidea</taxon>
        <taxon>Panagrolaimidae</taxon>
        <taxon>Panagrolaimus</taxon>
    </lineage>
</organism>